<evidence type="ECO:0000256" key="1">
    <source>
        <dbReference type="SAM" id="MobiDB-lite"/>
    </source>
</evidence>
<feature type="compositionally biased region" description="Low complexity" evidence="1">
    <location>
        <begin position="107"/>
        <end position="116"/>
    </location>
</feature>
<proteinExistence type="predicted"/>
<organism evidence="3">
    <name type="scientific">Micromonas pusilla (strain CCMP1545)</name>
    <name type="common">Picoplanktonic green alga</name>
    <dbReference type="NCBI Taxonomy" id="564608"/>
    <lineage>
        <taxon>Eukaryota</taxon>
        <taxon>Viridiplantae</taxon>
        <taxon>Chlorophyta</taxon>
        <taxon>Mamiellophyceae</taxon>
        <taxon>Mamiellales</taxon>
        <taxon>Mamiellaceae</taxon>
        <taxon>Micromonas</taxon>
    </lineage>
</organism>
<evidence type="ECO:0000313" key="2">
    <source>
        <dbReference type="EMBL" id="EEH55700.1"/>
    </source>
</evidence>
<dbReference type="GeneID" id="9685474"/>
<name>C1MVG7_MICPC</name>
<dbReference type="Proteomes" id="UP000001876">
    <property type="component" value="Unassembled WGS sequence"/>
</dbReference>
<feature type="region of interest" description="Disordered" evidence="1">
    <location>
        <begin position="214"/>
        <end position="267"/>
    </location>
</feature>
<keyword evidence="3" id="KW-1185">Reference proteome</keyword>
<dbReference type="AlphaFoldDB" id="C1MVG7"/>
<accession>C1MVG7</accession>
<feature type="compositionally biased region" description="Low complexity" evidence="1">
    <location>
        <begin position="147"/>
        <end position="171"/>
    </location>
</feature>
<sequence length="322" mass="31507">MASSSATCAASAFASASRRSSRFRSLSFAAALSCSPFVASESRDAASSTLVFSSSITLSRRFALASSSSCASTALVASATGEDRLNSPGDIPGPGCGAPKTIGGVGAPNVNANDGAANDDDDDDDAAAAGAPNATGGGASAAPPPNDNAAGAGGSSFASASASAPAPATVSHELSGDASAASTNIRGEPPSHRFFAAVSGVVTGRVPRRVSTHAGVAPPGMGFGFGSTPAPTPTPPRVGSGVASTEEDDGDPGSSAGGEVGENAPELDGIFDALSRATAFGVAPGRRGKCFSCDQPNRARSAELCSLCGRRRGAGREGRRRR</sequence>
<feature type="compositionally biased region" description="Acidic residues" evidence="1">
    <location>
        <begin position="117"/>
        <end position="126"/>
    </location>
</feature>
<dbReference type="EMBL" id="GG663741">
    <property type="protein sequence ID" value="EEH55700.1"/>
    <property type="molecule type" value="Genomic_DNA"/>
</dbReference>
<gene>
    <name evidence="2" type="ORF">MICPUCDRAFT_59372</name>
</gene>
<feature type="region of interest" description="Disordered" evidence="1">
    <location>
        <begin position="82"/>
        <end position="191"/>
    </location>
</feature>
<dbReference type="RefSeq" id="XP_003059748.1">
    <property type="nucleotide sequence ID" value="XM_003059702.1"/>
</dbReference>
<dbReference type="KEGG" id="mpp:MICPUCDRAFT_59372"/>
<reference evidence="2 3" key="1">
    <citation type="journal article" date="2009" name="Science">
        <title>Green evolution and dynamic adaptations revealed by genomes of the marine picoeukaryotes Micromonas.</title>
        <authorList>
            <person name="Worden A.Z."/>
            <person name="Lee J.H."/>
            <person name="Mock T."/>
            <person name="Rouze P."/>
            <person name="Simmons M.P."/>
            <person name="Aerts A.L."/>
            <person name="Allen A.E."/>
            <person name="Cuvelier M.L."/>
            <person name="Derelle E."/>
            <person name="Everett M.V."/>
            <person name="Foulon E."/>
            <person name="Grimwood J."/>
            <person name="Gundlach H."/>
            <person name="Henrissat B."/>
            <person name="Napoli C."/>
            <person name="McDonald S.M."/>
            <person name="Parker M.S."/>
            <person name="Rombauts S."/>
            <person name="Salamov A."/>
            <person name="Von Dassow P."/>
            <person name="Badger J.H."/>
            <person name="Coutinho P.M."/>
            <person name="Demir E."/>
            <person name="Dubchak I."/>
            <person name="Gentemann C."/>
            <person name="Eikrem W."/>
            <person name="Gready J.E."/>
            <person name="John U."/>
            <person name="Lanier W."/>
            <person name="Lindquist E.A."/>
            <person name="Lucas S."/>
            <person name="Mayer K.F."/>
            <person name="Moreau H."/>
            <person name="Not F."/>
            <person name="Otillar R."/>
            <person name="Panaud O."/>
            <person name="Pangilinan J."/>
            <person name="Paulsen I."/>
            <person name="Piegu B."/>
            <person name="Poliakov A."/>
            <person name="Robbens S."/>
            <person name="Schmutz J."/>
            <person name="Toulza E."/>
            <person name="Wyss T."/>
            <person name="Zelensky A."/>
            <person name="Zhou K."/>
            <person name="Armbrust E.V."/>
            <person name="Bhattacharya D."/>
            <person name="Goodenough U.W."/>
            <person name="Van de Peer Y."/>
            <person name="Grigoriev I.V."/>
        </authorList>
    </citation>
    <scope>NUCLEOTIDE SEQUENCE [LARGE SCALE GENOMIC DNA]</scope>
    <source>
        <strain evidence="2 3">CCMP1545</strain>
    </source>
</reference>
<evidence type="ECO:0000313" key="3">
    <source>
        <dbReference type="Proteomes" id="UP000001876"/>
    </source>
</evidence>
<protein>
    <submittedName>
        <fullName evidence="2">Predicted protein</fullName>
    </submittedName>
</protein>